<dbReference type="STRING" id="55207.KP22_05600"/>
<keyword evidence="1" id="KW-0812">Transmembrane</keyword>
<dbReference type="EMBL" id="JQHL01000001">
    <property type="protein sequence ID" value="KFX22132.1"/>
    <property type="molecule type" value="Genomic_DNA"/>
</dbReference>
<accession>A0A093S429</accession>
<keyword evidence="4" id="KW-1185">Reference proteome</keyword>
<proteinExistence type="predicted"/>
<evidence type="ECO:0000313" key="3">
    <source>
        <dbReference type="EMBL" id="KFX22132.1"/>
    </source>
</evidence>
<dbReference type="eggNOG" id="ENOG5033NGK">
    <property type="taxonomic scope" value="Bacteria"/>
</dbReference>
<comment type="caution">
    <text evidence="2">The sequence shown here is derived from an EMBL/GenBank/DDBJ whole genome shotgun (WGS) entry which is preliminary data.</text>
</comment>
<evidence type="ECO:0000313" key="5">
    <source>
        <dbReference type="Proteomes" id="UP000032874"/>
    </source>
</evidence>
<sequence length="115" mass="12942">MSESAEVFDNQHDFLSALETTPTAYWPVQPAVTLWFTAVSAQQAALILILAPARYYPGMLRQMLHRRFLDADALSACSLSLDERQNLRLRRALPTLTDSAAAIDELWHLADLPRC</sequence>
<evidence type="ECO:0000313" key="2">
    <source>
        <dbReference type="EMBL" id="KFX07564.1"/>
    </source>
</evidence>
<keyword evidence="1" id="KW-1133">Transmembrane helix</keyword>
<dbReference type="Proteomes" id="UP000032869">
    <property type="component" value="Unassembled WGS sequence"/>
</dbReference>
<name>A0A093S429_9GAMM</name>
<dbReference type="Proteomes" id="UP000032874">
    <property type="component" value="Unassembled WGS sequence"/>
</dbReference>
<reference evidence="4 5" key="1">
    <citation type="submission" date="2014-08" db="EMBL/GenBank/DDBJ databases">
        <title>Genome sequences of NCPPB Pectobacterium isolates.</title>
        <authorList>
            <person name="Glover R.H."/>
            <person name="Sapp M."/>
            <person name="Elphinstone J."/>
        </authorList>
    </citation>
    <scope>NUCLEOTIDE SEQUENCE [LARGE SCALE GENOMIC DNA]</scope>
    <source>
        <strain evidence="3 4">NCPPB 2793</strain>
        <strain evidence="2 5">NCPPB 2795</strain>
    </source>
</reference>
<feature type="transmembrane region" description="Helical" evidence="1">
    <location>
        <begin position="34"/>
        <end position="56"/>
    </location>
</feature>
<gene>
    <name evidence="3" type="ORF">JV35_02930</name>
    <name evidence="2" type="ORF">KP22_05600</name>
</gene>
<organism evidence="2 5">
    <name type="scientific">Pectobacterium betavasculorum</name>
    <dbReference type="NCBI Taxonomy" id="55207"/>
    <lineage>
        <taxon>Bacteria</taxon>
        <taxon>Pseudomonadati</taxon>
        <taxon>Pseudomonadota</taxon>
        <taxon>Gammaproteobacteria</taxon>
        <taxon>Enterobacterales</taxon>
        <taxon>Pectobacteriaceae</taxon>
        <taxon>Pectobacterium</taxon>
    </lineage>
</organism>
<keyword evidence="1" id="KW-0472">Membrane</keyword>
<dbReference type="OrthoDB" id="6424590at2"/>
<protein>
    <submittedName>
        <fullName evidence="2">Type III secretion protein</fullName>
    </submittedName>
</protein>
<evidence type="ECO:0000313" key="4">
    <source>
        <dbReference type="Proteomes" id="UP000032869"/>
    </source>
</evidence>
<dbReference type="EMBL" id="JQHM01000001">
    <property type="protein sequence ID" value="KFX07564.1"/>
    <property type="molecule type" value="Genomic_DNA"/>
</dbReference>
<dbReference type="RefSeq" id="WP_039299627.1">
    <property type="nucleotide sequence ID" value="NZ_JQHL01000001.1"/>
</dbReference>
<evidence type="ECO:0000256" key="1">
    <source>
        <dbReference type="SAM" id="Phobius"/>
    </source>
</evidence>
<dbReference type="AlphaFoldDB" id="A0A093S429"/>